<gene>
    <name evidence="1" type="ORF">EV200_106319</name>
</gene>
<comment type="caution">
    <text evidence="1">The sequence shown here is derived from an EMBL/GenBank/DDBJ whole genome shotgun (WGS) entry which is preliminary data.</text>
</comment>
<dbReference type="AlphaFoldDB" id="A0A4R2H898"/>
<name>A0A4R2H898_9SPHI</name>
<evidence type="ECO:0000313" key="2">
    <source>
        <dbReference type="Proteomes" id="UP000295684"/>
    </source>
</evidence>
<reference evidence="1 2" key="1">
    <citation type="submission" date="2019-03" db="EMBL/GenBank/DDBJ databases">
        <title>Genomic Encyclopedia of Type Strains, Phase IV (KMG-IV): sequencing the most valuable type-strain genomes for metagenomic binning, comparative biology and taxonomic classification.</title>
        <authorList>
            <person name="Goeker M."/>
        </authorList>
    </citation>
    <scope>NUCLEOTIDE SEQUENCE [LARGE SCALE GENOMIC DNA]</scope>
    <source>
        <strain evidence="1 2">DSM 103236</strain>
    </source>
</reference>
<accession>A0A4R2H898</accession>
<proteinExistence type="predicted"/>
<evidence type="ECO:0000313" key="1">
    <source>
        <dbReference type="EMBL" id="TCO22674.1"/>
    </source>
</evidence>
<sequence length="221" mass="26362">MYRSKKYYKPIFEIMKKQTKKTSDNRIVYLDNDEITDPIKVVNDFFSHSCLPNHLKMLKRWRNDAALESEESKKCSPAYLVYNYELTIKLIEAAWLLKSHKLARLDFDDKQQSDIAKWYIKTERKKLRDYPENLSIREIVKPSSVLKKMFRIYKLDGYKKILNTWLHEALITSFMEESLSKSEVIKVYEQLVKLFEATWLISERIKDGNKTLFSVPTERTA</sequence>
<dbReference type="EMBL" id="SLWO01000006">
    <property type="protein sequence ID" value="TCO22674.1"/>
    <property type="molecule type" value="Genomic_DNA"/>
</dbReference>
<organism evidence="1 2">
    <name type="scientific">Pedobacter psychrotolerans</name>
    <dbReference type="NCBI Taxonomy" id="1843235"/>
    <lineage>
        <taxon>Bacteria</taxon>
        <taxon>Pseudomonadati</taxon>
        <taxon>Bacteroidota</taxon>
        <taxon>Sphingobacteriia</taxon>
        <taxon>Sphingobacteriales</taxon>
        <taxon>Sphingobacteriaceae</taxon>
        <taxon>Pedobacter</taxon>
    </lineage>
</organism>
<protein>
    <submittedName>
        <fullName evidence="1">Uncharacterized protein</fullName>
    </submittedName>
</protein>
<dbReference type="Proteomes" id="UP000295684">
    <property type="component" value="Unassembled WGS sequence"/>
</dbReference>